<keyword evidence="4" id="KW-0560">Oxidoreductase</keyword>
<comment type="caution">
    <text evidence="8">The sequence shown here is derived from an EMBL/GenBank/DDBJ whole genome shotgun (WGS) entry which is preliminary data.</text>
</comment>
<dbReference type="EMBL" id="JABEBT010000094">
    <property type="protein sequence ID" value="KAF7632753.1"/>
    <property type="molecule type" value="Genomic_DNA"/>
</dbReference>
<name>A0A8S9ZHD8_9BILA</name>
<proteinExistence type="inferred from homology"/>
<evidence type="ECO:0000256" key="5">
    <source>
        <dbReference type="ARBA" id="ARBA00023027"/>
    </source>
</evidence>
<evidence type="ECO:0000259" key="7">
    <source>
        <dbReference type="SMART" id="SM00829"/>
    </source>
</evidence>
<dbReference type="GO" id="GO:0046294">
    <property type="term" value="P:formaldehyde catabolic process"/>
    <property type="evidence" value="ECO:0007669"/>
    <property type="project" value="TreeGrafter"/>
</dbReference>
<dbReference type="InterPro" id="IPR011032">
    <property type="entry name" value="GroES-like_sf"/>
</dbReference>
<dbReference type="Pfam" id="PF08240">
    <property type="entry name" value="ADH_N"/>
    <property type="match status" value="1"/>
</dbReference>
<evidence type="ECO:0000256" key="2">
    <source>
        <dbReference type="ARBA" id="ARBA00022723"/>
    </source>
</evidence>
<keyword evidence="3 6" id="KW-0862">Zinc</keyword>
<evidence type="ECO:0000313" key="9">
    <source>
        <dbReference type="Proteomes" id="UP000605970"/>
    </source>
</evidence>
<dbReference type="SMART" id="SM00829">
    <property type="entry name" value="PKS_ER"/>
    <property type="match status" value="1"/>
</dbReference>
<keyword evidence="5" id="KW-0520">NAD</keyword>
<dbReference type="PANTHER" id="PTHR43880">
    <property type="entry name" value="ALCOHOL DEHYDROGENASE"/>
    <property type="match status" value="1"/>
</dbReference>
<comment type="similarity">
    <text evidence="6">Belongs to the zinc-containing alcohol dehydrogenase family.</text>
</comment>
<evidence type="ECO:0000256" key="3">
    <source>
        <dbReference type="ARBA" id="ARBA00022833"/>
    </source>
</evidence>
<dbReference type="GO" id="GO:0008270">
    <property type="term" value="F:zinc ion binding"/>
    <property type="evidence" value="ECO:0007669"/>
    <property type="project" value="InterPro"/>
</dbReference>
<gene>
    <name evidence="8" type="ORF">Mgra_00007815</name>
</gene>
<evidence type="ECO:0000256" key="6">
    <source>
        <dbReference type="RuleBase" id="RU361277"/>
    </source>
</evidence>
<reference evidence="8" key="1">
    <citation type="journal article" date="2020" name="Ecol. Evol.">
        <title>Genome structure and content of the rice root-knot nematode (Meloidogyne graminicola).</title>
        <authorList>
            <person name="Phan N.T."/>
            <person name="Danchin E.G.J."/>
            <person name="Klopp C."/>
            <person name="Perfus-Barbeoch L."/>
            <person name="Kozlowski D.K."/>
            <person name="Koutsovoulos G.D."/>
            <person name="Lopez-Roques C."/>
            <person name="Bouchez O."/>
            <person name="Zahm M."/>
            <person name="Besnard G."/>
            <person name="Bellafiore S."/>
        </authorList>
    </citation>
    <scope>NUCLEOTIDE SEQUENCE</scope>
    <source>
        <strain evidence="8">VN-18</strain>
    </source>
</reference>
<dbReference type="AlphaFoldDB" id="A0A8S9ZHD8"/>
<comment type="cofactor">
    <cofactor evidence="1 6">
        <name>Zn(2+)</name>
        <dbReference type="ChEBI" id="CHEBI:29105"/>
    </cofactor>
</comment>
<dbReference type="Gene3D" id="3.40.50.720">
    <property type="entry name" value="NAD(P)-binding Rossmann-like Domain"/>
    <property type="match status" value="1"/>
</dbReference>
<dbReference type="PANTHER" id="PTHR43880:SF12">
    <property type="entry name" value="ALCOHOL DEHYDROGENASE CLASS-3"/>
    <property type="match status" value="1"/>
</dbReference>
<accession>A0A8S9ZHD8</accession>
<dbReference type="PROSITE" id="PS00059">
    <property type="entry name" value="ADH_ZINC"/>
    <property type="match status" value="1"/>
</dbReference>
<dbReference type="GO" id="GO:0051903">
    <property type="term" value="F:S-(hydroxymethyl)glutathione dehydrogenase [NAD(P)+] activity"/>
    <property type="evidence" value="ECO:0007669"/>
    <property type="project" value="TreeGrafter"/>
</dbReference>
<dbReference type="InterPro" id="IPR036291">
    <property type="entry name" value="NAD(P)-bd_dom_sf"/>
</dbReference>
<dbReference type="InterPro" id="IPR020843">
    <property type="entry name" value="ER"/>
</dbReference>
<dbReference type="InterPro" id="IPR013154">
    <property type="entry name" value="ADH-like_N"/>
</dbReference>
<protein>
    <recommendedName>
        <fullName evidence="7">Enoyl reductase (ER) domain-containing protein</fullName>
    </recommendedName>
</protein>
<dbReference type="Proteomes" id="UP000605970">
    <property type="component" value="Unassembled WGS sequence"/>
</dbReference>
<dbReference type="OrthoDB" id="417550at2759"/>
<feature type="domain" description="Enoyl reductase (ER)" evidence="7">
    <location>
        <begin position="143"/>
        <end position="423"/>
    </location>
</feature>
<organism evidence="8 9">
    <name type="scientific">Meloidogyne graminicola</name>
    <dbReference type="NCBI Taxonomy" id="189291"/>
    <lineage>
        <taxon>Eukaryota</taxon>
        <taxon>Metazoa</taxon>
        <taxon>Ecdysozoa</taxon>
        <taxon>Nematoda</taxon>
        <taxon>Chromadorea</taxon>
        <taxon>Rhabditida</taxon>
        <taxon>Tylenchina</taxon>
        <taxon>Tylenchomorpha</taxon>
        <taxon>Tylenchoidea</taxon>
        <taxon>Meloidogynidae</taxon>
        <taxon>Meloidogyninae</taxon>
        <taxon>Meloidogyne</taxon>
    </lineage>
</organism>
<dbReference type="Pfam" id="PF00107">
    <property type="entry name" value="ADH_zinc_N"/>
    <property type="match status" value="1"/>
</dbReference>
<keyword evidence="9" id="KW-1185">Reference proteome</keyword>
<keyword evidence="2 6" id="KW-0479">Metal-binding</keyword>
<evidence type="ECO:0000313" key="8">
    <source>
        <dbReference type="EMBL" id="KAF7632753.1"/>
    </source>
</evidence>
<dbReference type="SUPFAM" id="SSF50129">
    <property type="entry name" value="GroES-like"/>
    <property type="match status" value="1"/>
</dbReference>
<sequence>MTLTTKKQHSNNKAIPIELLLEILNSINSYPLSKNKKEKDKIKKQQEGIVIWRTKWFKNLLLASKVIDIFCKELFKKRLIYVTWNNAFIGYYSKLIKKLIMSGQSSSLKRKLCGCEYETIKKRFSLTIGKEITCRAAVVWESGADIVVDLIQVAPPKAGEVRVKVLYAGLCSKDYFGKTDNNLHFPVILGHEGTGIVESLGPDVEGISVGDYVMFCPVYFPSYVRQDGEEFFNGQLMNDGTSRFSFDGKEIFHFYRLSTFSEYVVVNVAAVLQIFNASLDIVSILGCDVTSGYKAPELCGVTNAHTVAVFGLGAIGLSTVTACRARGATRIVGVDICAERLLRAEKFGITQAIDISQHADVVAHVHSHYGNGFDLCFESTGVQNSIVKAIQCTNSTTGTVCLIGNKNTNIPLTIKDIGSGMILRGNVIGGSSHSRQSLIECLQGYESSLFPCDKFYVENINIDDINRWINRTITIGPFRMDRILVNMNQDE</sequence>
<dbReference type="InterPro" id="IPR002328">
    <property type="entry name" value="ADH_Zn_CS"/>
</dbReference>
<dbReference type="Gene3D" id="3.90.180.10">
    <property type="entry name" value="Medium-chain alcohol dehydrogenases, catalytic domain"/>
    <property type="match status" value="1"/>
</dbReference>
<evidence type="ECO:0000256" key="4">
    <source>
        <dbReference type="ARBA" id="ARBA00023002"/>
    </source>
</evidence>
<dbReference type="GO" id="GO:0005829">
    <property type="term" value="C:cytosol"/>
    <property type="evidence" value="ECO:0007669"/>
    <property type="project" value="TreeGrafter"/>
</dbReference>
<dbReference type="InterPro" id="IPR013149">
    <property type="entry name" value="ADH-like_C"/>
</dbReference>
<dbReference type="FunFam" id="3.40.50.720:FF:000003">
    <property type="entry name" value="S-(hydroxymethyl)glutathione dehydrogenase"/>
    <property type="match status" value="1"/>
</dbReference>
<evidence type="ECO:0000256" key="1">
    <source>
        <dbReference type="ARBA" id="ARBA00001947"/>
    </source>
</evidence>
<dbReference type="SUPFAM" id="SSF51735">
    <property type="entry name" value="NAD(P)-binding Rossmann-fold domains"/>
    <property type="match status" value="1"/>
</dbReference>